<comment type="caution">
    <text evidence="1">The sequence shown here is derived from an EMBL/GenBank/DDBJ whole genome shotgun (WGS) entry which is preliminary data.</text>
</comment>
<accession>A0ACB9YHJ7</accession>
<proteinExistence type="predicted"/>
<organism evidence="1 2">
    <name type="scientific">Hypoxylon rubiginosum</name>
    <dbReference type="NCBI Taxonomy" id="110542"/>
    <lineage>
        <taxon>Eukaryota</taxon>
        <taxon>Fungi</taxon>
        <taxon>Dikarya</taxon>
        <taxon>Ascomycota</taxon>
        <taxon>Pezizomycotina</taxon>
        <taxon>Sordariomycetes</taxon>
        <taxon>Xylariomycetidae</taxon>
        <taxon>Xylariales</taxon>
        <taxon>Hypoxylaceae</taxon>
        <taxon>Hypoxylon</taxon>
    </lineage>
</organism>
<dbReference type="EMBL" id="MU393676">
    <property type="protein sequence ID" value="KAI4858892.1"/>
    <property type="molecule type" value="Genomic_DNA"/>
</dbReference>
<protein>
    <submittedName>
        <fullName evidence="1">SAE2-domain-containing protein</fullName>
    </submittedName>
</protein>
<dbReference type="Proteomes" id="UP001497700">
    <property type="component" value="Unassembled WGS sequence"/>
</dbReference>
<gene>
    <name evidence="1" type="ORF">F4820DRAFT_195051</name>
</gene>
<sequence length="784" mass="88077">MEGWFKGVGRPALFDALAGVCDQIDNELDTSIKSYIDENARLSAELTSAKNKVSNVDRLEEENQCLRRDLENLRNTSHANNSNVDPSRPGNDTRTPLAPRSVNQVSSFKRSVKSGDLDLDGLKLSELKEHYSKLQGNFTKLHEKYLELEGAHTELNKRLRATTKGYNQWKDHANQVAELSKKRSQTIKKLKAKLAAAAAVASGPLDASFSSDAPIRPASRQHMVTPEPIELNIPNELGPARRDPILARSPSAWRPLDFGAPDHRSTTSTASSGPTTTYKGTRISQRWDIPPDLETYVSTQDAEEVSTLPPLPQTRDLDTEVVRIKDEPSSDTPVVVSERCLRKRKCDDNQTNVPQTSVVKREDGSEPLITTERRHFVPHESIDFDAEGGTVCTPRKRYRPNPQPNDRFISDSIRAPQLQTSDTRPAGRIRPTTQLRLDENLENSEESHLLERDTEPSEQQVNRPSALKTLEYNAVPQQIPKTTRDRGSSSHWHGLHNVAEDGGQHRVSRPSTGGGTRTGRLRTLLNTPSPAQEATPPTLRAQSDDTSALRPSGNLAQRKRQLFPGKNGTKNPSETPQSDVTQRGLSKTRTAGNNSINQRSDERAANSIIHGARPLRERPKSELCITDFKVNPAVNEGYDYAFTEVVRNKDDRATLTGCVEEDCCGPMFRLQARAMRGQTGPSDFQALLEKYMGDEAWKLSTMSKPEKEDLWVDAKMRELANEIGKHRHRYHRAASPAGFWRMDFPSTQEEERDKEEAARMVRKMVDERYREAMRPGGRWLFRDE</sequence>
<name>A0ACB9YHJ7_9PEZI</name>
<reference evidence="1 2" key="1">
    <citation type="journal article" date="2022" name="New Phytol.">
        <title>Ecological generalism drives hyperdiversity of secondary metabolite gene clusters in xylarialean endophytes.</title>
        <authorList>
            <person name="Franco M.E.E."/>
            <person name="Wisecaver J.H."/>
            <person name="Arnold A.E."/>
            <person name="Ju Y.M."/>
            <person name="Slot J.C."/>
            <person name="Ahrendt S."/>
            <person name="Moore L.P."/>
            <person name="Eastman K.E."/>
            <person name="Scott K."/>
            <person name="Konkel Z."/>
            <person name="Mondo S.J."/>
            <person name="Kuo A."/>
            <person name="Hayes R.D."/>
            <person name="Haridas S."/>
            <person name="Andreopoulos B."/>
            <person name="Riley R."/>
            <person name="LaButti K."/>
            <person name="Pangilinan J."/>
            <person name="Lipzen A."/>
            <person name="Amirebrahimi M."/>
            <person name="Yan J."/>
            <person name="Adam C."/>
            <person name="Keymanesh K."/>
            <person name="Ng V."/>
            <person name="Louie K."/>
            <person name="Northen T."/>
            <person name="Drula E."/>
            <person name="Henrissat B."/>
            <person name="Hsieh H.M."/>
            <person name="Youens-Clark K."/>
            <person name="Lutzoni F."/>
            <person name="Miadlikowska J."/>
            <person name="Eastwood D.C."/>
            <person name="Hamelin R.C."/>
            <person name="Grigoriev I.V."/>
            <person name="U'Ren J.M."/>
        </authorList>
    </citation>
    <scope>NUCLEOTIDE SEQUENCE [LARGE SCALE GENOMIC DNA]</scope>
    <source>
        <strain evidence="1 2">CBS 119005</strain>
    </source>
</reference>
<evidence type="ECO:0000313" key="1">
    <source>
        <dbReference type="EMBL" id="KAI4858892.1"/>
    </source>
</evidence>
<evidence type="ECO:0000313" key="2">
    <source>
        <dbReference type="Proteomes" id="UP001497700"/>
    </source>
</evidence>
<keyword evidence="2" id="KW-1185">Reference proteome</keyword>